<dbReference type="CDD" id="cd06257">
    <property type="entry name" value="DnaJ"/>
    <property type="match status" value="1"/>
</dbReference>
<feature type="signal peptide" evidence="3">
    <location>
        <begin position="1"/>
        <end position="25"/>
    </location>
</feature>
<feature type="region of interest" description="Disordered" evidence="2">
    <location>
        <begin position="30"/>
        <end position="131"/>
    </location>
</feature>
<organism evidence="5 6">
    <name type="scientific">Triparma strigata</name>
    <dbReference type="NCBI Taxonomy" id="1606541"/>
    <lineage>
        <taxon>Eukaryota</taxon>
        <taxon>Sar</taxon>
        <taxon>Stramenopiles</taxon>
        <taxon>Ochrophyta</taxon>
        <taxon>Bolidophyceae</taxon>
        <taxon>Parmales</taxon>
        <taxon>Triparmaceae</taxon>
        <taxon>Triparma</taxon>
    </lineage>
</organism>
<feature type="compositionally biased region" description="Basic and acidic residues" evidence="2">
    <location>
        <begin position="113"/>
        <end position="125"/>
    </location>
</feature>
<dbReference type="SUPFAM" id="SSF46565">
    <property type="entry name" value="Chaperone J-domain"/>
    <property type="match status" value="1"/>
</dbReference>
<dbReference type="Gene3D" id="1.10.287.110">
    <property type="entry name" value="DnaJ domain"/>
    <property type="match status" value="1"/>
</dbReference>
<dbReference type="AlphaFoldDB" id="A0A9W7AIX9"/>
<dbReference type="InterPro" id="IPR051948">
    <property type="entry name" value="Hsp70_co-chaperone_J-domain"/>
</dbReference>
<evidence type="ECO:0000259" key="4">
    <source>
        <dbReference type="PROSITE" id="PS50076"/>
    </source>
</evidence>
<dbReference type="GO" id="GO:0051087">
    <property type="term" value="F:protein-folding chaperone binding"/>
    <property type="evidence" value="ECO:0007669"/>
    <property type="project" value="TreeGrafter"/>
</dbReference>
<evidence type="ECO:0000256" key="1">
    <source>
        <dbReference type="ARBA" id="ARBA00023186"/>
    </source>
</evidence>
<evidence type="ECO:0000313" key="5">
    <source>
        <dbReference type="EMBL" id="GMH69174.1"/>
    </source>
</evidence>
<dbReference type="InterPro" id="IPR036869">
    <property type="entry name" value="J_dom_sf"/>
</dbReference>
<proteinExistence type="predicted"/>
<feature type="compositionally biased region" description="Pro residues" evidence="2">
    <location>
        <begin position="69"/>
        <end position="87"/>
    </location>
</feature>
<dbReference type="EMBL" id="BRXY01000130">
    <property type="protein sequence ID" value="GMH69174.1"/>
    <property type="molecule type" value="Genomic_DNA"/>
</dbReference>
<sequence length="297" mass="33531">MSPPRPRQRCLLLLVLILLSVPTAGQDLYTYKSKSDDEDSAASKSKPKSSSKMRAGPPGLSKSTSSKTSPPPSSTSPPPPPPLPQPPQSAMEQELERARLASEARKRSASAEAARKEDEEKEAMRAGRRLKREAAWEQELKAMKKNERQEAIRRRKNDKKVIDKVLKSKSAYETLSLKPKWYEVWKKEGVGVSVKQVKKAYRNMAKRIHPDKNKDSRAEDAFDMLQEAYEILSVPESKKAYDRKLNLQKQSTREDQLSNAQDMAVNAFERSRLMTKIVSTLLGPFAPSFFMLCALII</sequence>
<dbReference type="Pfam" id="PF00226">
    <property type="entry name" value="DnaJ"/>
    <property type="match status" value="1"/>
</dbReference>
<dbReference type="GO" id="GO:0051787">
    <property type="term" value="F:misfolded protein binding"/>
    <property type="evidence" value="ECO:0007669"/>
    <property type="project" value="TreeGrafter"/>
</dbReference>
<feature type="domain" description="J" evidence="4">
    <location>
        <begin position="170"/>
        <end position="245"/>
    </location>
</feature>
<dbReference type="PRINTS" id="PR00625">
    <property type="entry name" value="JDOMAIN"/>
</dbReference>
<keyword evidence="1" id="KW-0143">Chaperone</keyword>
<comment type="caution">
    <text evidence="5">The sequence shown here is derived from an EMBL/GenBank/DDBJ whole genome shotgun (WGS) entry which is preliminary data.</text>
</comment>
<dbReference type="SMART" id="SM00271">
    <property type="entry name" value="DnaJ"/>
    <property type="match status" value="1"/>
</dbReference>
<dbReference type="OrthoDB" id="10250354at2759"/>
<keyword evidence="6" id="KW-1185">Reference proteome</keyword>
<dbReference type="PANTHER" id="PTHR44360:SF1">
    <property type="entry name" value="DNAJ HOMOLOG SUBFAMILY B MEMBER 9"/>
    <property type="match status" value="1"/>
</dbReference>
<dbReference type="InterPro" id="IPR001623">
    <property type="entry name" value="DnaJ_domain"/>
</dbReference>
<dbReference type="GO" id="GO:0036503">
    <property type="term" value="P:ERAD pathway"/>
    <property type="evidence" value="ECO:0007669"/>
    <property type="project" value="TreeGrafter"/>
</dbReference>
<evidence type="ECO:0000256" key="3">
    <source>
        <dbReference type="SAM" id="SignalP"/>
    </source>
</evidence>
<dbReference type="PANTHER" id="PTHR44360">
    <property type="entry name" value="DNAJ HOMOLOG SUBFAMILY B MEMBER 9"/>
    <property type="match status" value="1"/>
</dbReference>
<dbReference type="Proteomes" id="UP001165085">
    <property type="component" value="Unassembled WGS sequence"/>
</dbReference>
<name>A0A9W7AIX9_9STRA</name>
<feature type="compositionally biased region" description="Low complexity" evidence="2">
    <location>
        <begin position="52"/>
        <end position="68"/>
    </location>
</feature>
<dbReference type="PROSITE" id="PS50076">
    <property type="entry name" value="DNAJ_2"/>
    <property type="match status" value="1"/>
</dbReference>
<gene>
    <name evidence="5" type="ORF">TrST_g2298</name>
</gene>
<dbReference type="GO" id="GO:0005783">
    <property type="term" value="C:endoplasmic reticulum"/>
    <property type="evidence" value="ECO:0007669"/>
    <property type="project" value="TreeGrafter"/>
</dbReference>
<protein>
    <recommendedName>
        <fullName evidence="4">J domain-containing protein</fullName>
    </recommendedName>
</protein>
<accession>A0A9W7AIX9</accession>
<keyword evidence="3" id="KW-0732">Signal</keyword>
<feature type="chain" id="PRO_5040776567" description="J domain-containing protein" evidence="3">
    <location>
        <begin position="26"/>
        <end position="297"/>
    </location>
</feature>
<evidence type="ECO:0000313" key="6">
    <source>
        <dbReference type="Proteomes" id="UP001165085"/>
    </source>
</evidence>
<feature type="compositionally biased region" description="Basic and acidic residues" evidence="2">
    <location>
        <begin position="94"/>
        <end position="106"/>
    </location>
</feature>
<evidence type="ECO:0000256" key="2">
    <source>
        <dbReference type="SAM" id="MobiDB-lite"/>
    </source>
</evidence>
<reference evidence="6" key="1">
    <citation type="journal article" date="2023" name="Commun. Biol.">
        <title>Genome analysis of Parmales, the sister group of diatoms, reveals the evolutionary specialization of diatoms from phago-mixotrophs to photoautotrophs.</title>
        <authorList>
            <person name="Ban H."/>
            <person name="Sato S."/>
            <person name="Yoshikawa S."/>
            <person name="Yamada K."/>
            <person name="Nakamura Y."/>
            <person name="Ichinomiya M."/>
            <person name="Sato N."/>
            <person name="Blanc-Mathieu R."/>
            <person name="Endo H."/>
            <person name="Kuwata A."/>
            <person name="Ogata H."/>
        </authorList>
    </citation>
    <scope>NUCLEOTIDE SEQUENCE [LARGE SCALE GENOMIC DNA]</scope>
    <source>
        <strain evidence="6">NIES 3701</strain>
    </source>
</reference>